<feature type="signal peptide" evidence="1">
    <location>
        <begin position="1"/>
        <end position="17"/>
    </location>
</feature>
<reference evidence="2 3" key="1">
    <citation type="submission" date="2015-01" db="EMBL/GenBank/DDBJ databases">
        <title>Desulfovibrio sp. JC271 draft genome sequence.</title>
        <authorList>
            <person name="Shivani Y."/>
            <person name="Subhash Y."/>
            <person name="Sasikala C."/>
            <person name="Ramana C.V."/>
        </authorList>
    </citation>
    <scope>NUCLEOTIDE SEQUENCE [LARGE SCALE GENOMIC DNA]</scope>
    <source>
        <strain evidence="2 3">JC271</strain>
    </source>
</reference>
<organism evidence="2 3">
    <name type="scientific">Halodesulfovibrio spirochaetisodalis</name>
    <dbReference type="NCBI Taxonomy" id="1560234"/>
    <lineage>
        <taxon>Bacteria</taxon>
        <taxon>Pseudomonadati</taxon>
        <taxon>Thermodesulfobacteriota</taxon>
        <taxon>Desulfovibrionia</taxon>
        <taxon>Desulfovibrionales</taxon>
        <taxon>Desulfovibrionaceae</taxon>
        <taxon>Halodesulfovibrio</taxon>
    </lineage>
</organism>
<proteinExistence type="predicted"/>
<dbReference type="STRING" id="1560234.SP90_01395"/>
<dbReference type="InterPro" id="IPR019613">
    <property type="entry name" value="DUF4198"/>
</dbReference>
<feature type="chain" id="PRO_5008600871" evidence="1">
    <location>
        <begin position="18"/>
        <end position="249"/>
    </location>
</feature>
<keyword evidence="1" id="KW-0732">Signal</keyword>
<evidence type="ECO:0000256" key="1">
    <source>
        <dbReference type="SAM" id="SignalP"/>
    </source>
</evidence>
<accession>A0A1B7XN41</accession>
<dbReference type="EMBL" id="JXMS01000002">
    <property type="protein sequence ID" value="OBQ56905.1"/>
    <property type="molecule type" value="Genomic_DNA"/>
</dbReference>
<dbReference type="PATRIC" id="fig|1560234.3.peg.1149"/>
<sequence length="249" mass="27474">MGFCAAFLLMTTALASAHEFILVPEQWKSYHADQQVPFSLASSHSFMHSEELEAKESVAASYEGDAVTLHPNKAYLTWDGRVTLKSGNAAVIAAHRKGEIWSKTTSGWKKGDKSTLKGVILTRKYEKFAKSILPVEGKTAKFDRAVGHLLEIIPVDNPLTAHAGDEIRVKVLYNGKPVAPENVFATYQGFTDTENTYAYTTEPYGDGMAKIRISNPGLWMIRVQHVAEGNGDKYESHVLRATLTFPIAN</sequence>
<gene>
    <name evidence="2" type="ORF">SP90_01395</name>
</gene>
<dbReference type="Proteomes" id="UP000091979">
    <property type="component" value="Unassembled WGS sequence"/>
</dbReference>
<keyword evidence="3" id="KW-1185">Reference proteome</keyword>
<protein>
    <submittedName>
        <fullName evidence="2">Nickel transporter</fullName>
    </submittedName>
</protein>
<name>A0A1B7XN41_9BACT</name>
<comment type="caution">
    <text evidence="2">The sequence shown here is derived from an EMBL/GenBank/DDBJ whole genome shotgun (WGS) entry which is preliminary data.</text>
</comment>
<dbReference type="Pfam" id="PF10670">
    <property type="entry name" value="DUF4198"/>
    <property type="match status" value="1"/>
</dbReference>
<evidence type="ECO:0000313" key="3">
    <source>
        <dbReference type="Proteomes" id="UP000091979"/>
    </source>
</evidence>
<dbReference type="AlphaFoldDB" id="A0A1B7XN41"/>
<evidence type="ECO:0000313" key="2">
    <source>
        <dbReference type="EMBL" id="OBQ56905.1"/>
    </source>
</evidence>